<dbReference type="OrthoDB" id="7722975at2759"/>
<dbReference type="InParanoid" id="B0WJ00"/>
<keyword evidence="3" id="KW-0479">Metal-binding</keyword>
<evidence type="ECO:0000256" key="10">
    <source>
        <dbReference type="ARBA" id="ARBA00031428"/>
    </source>
</evidence>
<evidence type="ECO:0000313" key="17">
    <source>
        <dbReference type="EMBL" id="EDS28861.1"/>
    </source>
</evidence>
<evidence type="ECO:0000256" key="1">
    <source>
        <dbReference type="ARBA" id="ARBA00001968"/>
    </source>
</evidence>
<feature type="chain" id="PRO_5011325950" description="Apyrase" evidence="14">
    <location>
        <begin position="22"/>
        <end position="546"/>
    </location>
</feature>
<dbReference type="GO" id="GO:0005524">
    <property type="term" value="F:ATP binding"/>
    <property type="evidence" value="ECO:0007669"/>
    <property type="project" value="UniProtKB-KW"/>
</dbReference>
<gene>
    <name evidence="18" type="primary">6039002</name>
    <name evidence="17" type="ORF">CpipJ_CPIJ007316</name>
</gene>
<evidence type="ECO:0000256" key="9">
    <source>
        <dbReference type="ARBA" id="ARBA00030084"/>
    </source>
</evidence>
<dbReference type="Pfam" id="PF00149">
    <property type="entry name" value="Metallophos"/>
    <property type="match status" value="1"/>
</dbReference>
<comment type="catalytic activity">
    <reaction evidence="12">
        <text>a ribonucleoside 5'-triphosphate + 2 H2O = a ribonucleoside 5'-phosphate + 2 phosphate + 2 H(+)</text>
        <dbReference type="Rhea" id="RHEA:36795"/>
        <dbReference type="ChEBI" id="CHEBI:15377"/>
        <dbReference type="ChEBI" id="CHEBI:15378"/>
        <dbReference type="ChEBI" id="CHEBI:43474"/>
        <dbReference type="ChEBI" id="CHEBI:58043"/>
        <dbReference type="ChEBI" id="CHEBI:61557"/>
        <dbReference type="EC" id="3.6.1.5"/>
    </reaction>
    <physiologicalReaction direction="left-to-right" evidence="12">
        <dbReference type="Rhea" id="RHEA:36796"/>
    </physiologicalReaction>
</comment>
<comment type="similarity">
    <text evidence="2 14">Belongs to the 5'-nucleotidase family.</text>
</comment>
<evidence type="ECO:0000256" key="11">
    <source>
        <dbReference type="ARBA" id="ARBA00032306"/>
    </source>
</evidence>
<dbReference type="KEGG" id="cqu:CpipJ_CPIJ007316"/>
<evidence type="ECO:0000256" key="8">
    <source>
        <dbReference type="ARBA" id="ARBA00023180"/>
    </source>
</evidence>
<accession>B0WJ00</accession>
<comment type="cofactor">
    <cofactor evidence="1">
        <name>a divalent metal cation</name>
        <dbReference type="ChEBI" id="CHEBI:60240"/>
    </cofactor>
</comment>
<dbReference type="AlphaFoldDB" id="B0WJ00"/>
<evidence type="ECO:0000313" key="18">
    <source>
        <dbReference type="EnsemblMetazoa" id="CPIJ007316-PA"/>
    </source>
</evidence>
<dbReference type="SMR" id="B0WJ00"/>
<dbReference type="Proteomes" id="UP000002320">
    <property type="component" value="Unassembled WGS sequence"/>
</dbReference>
<evidence type="ECO:0000256" key="14">
    <source>
        <dbReference type="RuleBase" id="RU362119"/>
    </source>
</evidence>
<dbReference type="FunFam" id="3.60.21.10:FF:000020">
    <property type="entry name" value="NT5E isoform 4"/>
    <property type="match status" value="1"/>
</dbReference>
<dbReference type="VEuPathDB" id="VectorBase:CPIJ007316"/>
<dbReference type="HOGENOM" id="CLU_005854_7_1_1"/>
<evidence type="ECO:0000259" key="16">
    <source>
        <dbReference type="Pfam" id="PF02872"/>
    </source>
</evidence>
<dbReference type="EnsemblMetazoa" id="CPIJ007316-RA">
    <property type="protein sequence ID" value="CPIJ007316-PA"/>
    <property type="gene ID" value="CPIJ007316"/>
</dbReference>
<dbReference type="PANTHER" id="PTHR11575:SF32">
    <property type="entry name" value="APYRASE-LIKE PROTEIN"/>
    <property type="match status" value="1"/>
</dbReference>
<dbReference type="GO" id="GO:0046872">
    <property type="term" value="F:metal ion binding"/>
    <property type="evidence" value="ECO:0007669"/>
    <property type="project" value="UniProtKB-KW"/>
</dbReference>
<dbReference type="Pfam" id="PF02872">
    <property type="entry name" value="5_nucleotid_C"/>
    <property type="match status" value="1"/>
</dbReference>
<dbReference type="InterPro" id="IPR004843">
    <property type="entry name" value="Calcineurin-like_PHP"/>
</dbReference>
<dbReference type="SUPFAM" id="SSF56300">
    <property type="entry name" value="Metallo-dependent phosphatases"/>
    <property type="match status" value="1"/>
</dbReference>
<dbReference type="InterPro" id="IPR008334">
    <property type="entry name" value="5'-Nucleotdase_C"/>
</dbReference>
<dbReference type="PANTHER" id="PTHR11575">
    <property type="entry name" value="5'-NUCLEOTIDASE-RELATED"/>
    <property type="match status" value="1"/>
</dbReference>
<dbReference type="Gene3D" id="3.90.780.10">
    <property type="entry name" value="5'-Nucleotidase, C-terminal domain"/>
    <property type="match status" value="1"/>
</dbReference>
<dbReference type="FunFam" id="3.90.780.10:FF:000001">
    <property type="entry name" value="NT5E isoform 3"/>
    <property type="match status" value="1"/>
</dbReference>
<keyword evidence="5 14" id="KW-0547">Nucleotide-binding</keyword>
<organism>
    <name type="scientific">Culex quinquefasciatus</name>
    <name type="common">Southern house mosquito</name>
    <name type="synonym">Culex pungens</name>
    <dbReference type="NCBI Taxonomy" id="7176"/>
    <lineage>
        <taxon>Eukaryota</taxon>
        <taxon>Metazoa</taxon>
        <taxon>Ecdysozoa</taxon>
        <taxon>Arthropoda</taxon>
        <taxon>Hexapoda</taxon>
        <taxon>Insecta</taxon>
        <taxon>Pterygota</taxon>
        <taxon>Neoptera</taxon>
        <taxon>Endopterygota</taxon>
        <taxon>Diptera</taxon>
        <taxon>Nematocera</taxon>
        <taxon>Culicoidea</taxon>
        <taxon>Culicidae</taxon>
        <taxon>Culicinae</taxon>
        <taxon>Culicini</taxon>
        <taxon>Culex</taxon>
        <taxon>Culex</taxon>
    </lineage>
</organism>
<protein>
    <recommendedName>
        <fullName evidence="13">Apyrase</fullName>
    </recommendedName>
    <alternativeName>
        <fullName evidence="10">ATP-diphosphatase</fullName>
    </alternativeName>
    <alternativeName>
        <fullName evidence="11">ATP-diphosphohydrolase</fullName>
    </alternativeName>
    <alternativeName>
        <fullName evidence="9">Adenosine diphosphatase</fullName>
    </alternativeName>
</protein>
<name>B0WJ00_CULQU</name>
<dbReference type="InterPro" id="IPR006179">
    <property type="entry name" value="5_nucleotidase/apyrase"/>
</dbReference>
<evidence type="ECO:0000256" key="5">
    <source>
        <dbReference type="ARBA" id="ARBA00022741"/>
    </source>
</evidence>
<feature type="domain" description="Calcineurin-like phosphoesterase" evidence="15">
    <location>
        <begin position="31"/>
        <end position="247"/>
    </location>
</feature>
<keyword evidence="6 14" id="KW-0378">Hydrolase</keyword>
<dbReference type="EMBL" id="DS231954">
    <property type="protein sequence ID" value="EDS28861.1"/>
    <property type="molecule type" value="Genomic_DNA"/>
</dbReference>
<evidence type="ECO:0000256" key="13">
    <source>
        <dbReference type="ARBA" id="ARBA00074431"/>
    </source>
</evidence>
<dbReference type="VEuPathDB" id="VectorBase:CQUJHB009680"/>
<evidence type="ECO:0000256" key="4">
    <source>
        <dbReference type="ARBA" id="ARBA00022729"/>
    </source>
</evidence>
<dbReference type="Gene3D" id="3.60.21.10">
    <property type="match status" value="1"/>
</dbReference>
<feature type="signal peptide" evidence="14">
    <location>
        <begin position="1"/>
        <end position="21"/>
    </location>
</feature>
<dbReference type="SUPFAM" id="SSF55816">
    <property type="entry name" value="5'-nucleotidase (syn. UDP-sugar hydrolase), C-terminal domain"/>
    <property type="match status" value="1"/>
</dbReference>
<dbReference type="GO" id="GO:0006196">
    <property type="term" value="P:AMP catabolic process"/>
    <property type="evidence" value="ECO:0007669"/>
    <property type="project" value="TreeGrafter"/>
</dbReference>
<dbReference type="GO" id="GO:0008253">
    <property type="term" value="F:5'-nucleotidase activity"/>
    <property type="evidence" value="ECO:0007669"/>
    <property type="project" value="TreeGrafter"/>
</dbReference>
<dbReference type="InterPro" id="IPR036907">
    <property type="entry name" value="5'-Nucleotdase_C_sf"/>
</dbReference>
<feature type="domain" description="5'-Nucleotidase C-terminal" evidence="16">
    <location>
        <begin position="349"/>
        <end position="508"/>
    </location>
</feature>
<evidence type="ECO:0000256" key="12">
    <source>
        <dbReference type="ARBA" id="ARBA00047297"/>
    </source>
</evidence>
<dbReference type="InterPro" id="IPR029052">
    <property type="entry name" value="Metallo-depent_PP-like"/>
</dbReference>
<keyword evidence="8" id="KW-0325">Glycoprotein</keyword>
<evidence type="ECO:0000313" key="19">
    <source>
        <dbReference type="Proteomes" id="UP000002320"/>
    </source>
</evidence>
<dbReference type="STRING" id="7176.B0WJ00"/>
<dbReference type="GO" id="GO:0004050">
    <property type="term" value="F:apyrase activity"/>
    <property type="evidence" value="ECO:0007669"/>
    <property type="project" value="UniProtKB-EC"/>
</dbReference>
<dbReference type="PRINTS" id="PR01607">
    <property type="entry name" value="APYRASEFAMLY"/>
</dbReference>
<dbReference type="GO" id="GO:0005886">
    <property type="term" value="C:plasma membrane"/>
    <property type="evidence" value="ECO:0007669"/>
    <property type="project" value="TreeGrafter"/>
</dbReference>
<keyword evidence="4 14" id="KW-0732">Signal</keyword>
<keyword evidence="7" id="KW-0067">ATP-binding</keyword>
<reference evidence="18" key="2">
    <citation type="submission" date="2020-05" db="UniProtKB">
        <authorList>
            <consortium name="EnsemblMetazoa"/>
        </authorList>
    </citation>
    <scope>IDENTIFICATION</scope>
    <source>
        <strain evidence="18">JHB</strain>
    </source>
</reference>
<keyword evidence="19" id="KW-1185">Reference proteome</keyword>
<evidence type="ECO:0000259" key="15">
    <source>
        <dbReference type="Pfam" id="PF00149"/>
    </source>
</evidence>
<evidence type="ECO:0000256" key="7">
    <source>
        <dbReference type="ARBA" id="ARBA00022840"/>
    </source>
</evidence>
<dbReference type="OMA" id="NVFPFEN"/>
<dbReference type="CDD" id="cd07409">
    <property type="entry name" value="MPP_CD73_N"/>
    <property type="match status" value="1"/>
</dbReference>
<evidence type="ECO:0000256" key="2">
    <source>
        <dbReference type="ARBA" id="ARBA00006654"/>
    </source>
</evidence>
<evidence type="ECO:0000256" key="3">
    <source>
        <dbReference type="ARBA" id="ARBA00022723"/>
    </source>
</evidence>
<reference evidence="17" key="1">
    <citation type="submission" date="2007-03" db="EMBL/GenBank/DDBJ databases">
        <title>Annotation of Culex pipiens quinquefasciatus.</title>
        <authorList>
            <consortium name="The Broad Institute Genome Sequencing Platform"/>
            <person name="Atkinson P.W."/>
            <person name="Hemingway J."/>
            <person name="Christensen B.M."/>
            <person name="Higgs S."/>
            <person name="Kodira C."/>
            <person name="Hannick L."/>
            <person name="Megy K."/>
            <person name="O'Leary S."/>
            <person name="Pearson M."/>
            <person name="Haas B.J."/>
            <person name="Mauceli E."/>
            <person name="Wortman J.R."/>
            <person name="Lee N.H."/>
            <person name="Guigo R."/>
            <person name="Stanke M."/>
            <person name="Alvarado L."/>
            <person name="Amedeo P."/>
            <person name="Antoine C.H."/>
            <person name="Arensburger P."/>
            <person name="Bidwell S.L."/>
            <person name="Crawford M."/>
            <person name="Camaro F."/>
            <person name="Devon K."/>
            <person name="Engels R."/>
            <person name="Hammond M."/>
            <person name="Howarth C."/>
            <person name="Koehrsen M."/>
            <person name="Lawson D."/>
            <person name="Montgomery P."/>
            <person name="Nene V."/>
            <person name="Nusbaum C."/>
            <person name="Puiu D."/>
            <person name="Romero-Severson J."/>
            <person name="Severson D.W."/>
            <person name="Shumway M."/>
            <person name="Sisk P."/>
            <person name="Stolte C."/>
            <person name="Zeng Q."/>
            <person name="Eisenstadt E."/>
            <person name="Fraser-Liggett C."/>
            <person name="Strausberg R."/>
            <person name="Galagan J."/>
            <person name="Birren B."/>
            <person name="Collins F.H."/>
        </authorList>
    </citation>
    <scope>NUCLEOTIDE SEQUENCE [LARGE SCALE GENOMIC DNA]</scope>
    <source>
        <strain evidence="17">JHB</strain>
    </source>
</reference>
<evidence type="ECO:0000256" key="6">
    <source>
        <dbReference type="ARBA" id="ARBA00022801"/>
    </source>
</evidence>
<proteinExistence type="inferred from homology"/>
<dbReference type="eggNOG" id="KOG4419">
    <property type="taxonomic scope" value="Eukaryota"/>
</dbReference>
<sequence length="546" mass="60166">MRSTLVVVALVLLCSGVGVLAVKREGLFALTVIHLNDFHARFEETNVLSTRCNPAEGERCIGGYARVVGAVRDLQERYKELNPVYLNAGDNFQGTFWYTLLRWNVTSYFMNLLPADAVTLGNHEFDHGIDGVVPFLEALKSPVVVANIDDSEEPKMQGKYQKSVVIERGGRKIGIIGVIHHLTNTLSMTEKLKFLDEIAIINAEAARLKANGVTIVVVLSHCGITIDRKIAARCDEVDLVVGGHSHTFLYNGSTSGLPDVAEDSYPVVVERAGGRKGLVVQASCFTKFVGRITLYFDDAGTLVEWEGNPVYLDESVPKDEQIMRELIPWREEVDVLANRHVGSSRVILSKVECRTGECNFGNFVADAFVDYYTTRAESSDEWTYVSIGITNDGGMRTSLKSGSLTYDDLVTAVPYENTVDTFDLKGQYLLEALEYSASRFNTADVLQISGIRVVYNTTRPAGQRVVSADVRCRVCKVPKYEPLDPNATYRVAVAAWIGNGGNGYSMFVNNRSNVRVGPLDIVVLEAYVAKMSPVMQGTDGRIRVVT</sequence>